<protein>
    <submittedName>
        <fullName evidence="4">Uncharacterized protein</fullName>
    </submittedName>
</protein>
<dbReference type="Pfam" id="PF08140">
    <property type="entry name" value="Cuticle_1"/>
    <property type="match status" value="1"/>
</dbReference>
<comment type="caution">
    <text evidence="4">The sequence shown here is derived from an EMBL/GenBank/DDBJ whole genome shotgun (WGS) entry which is preliminary data.</text>
</comment>
<keyword evidence="2" id="KW-0677">Repeat</keyword>
<dbReference type="EMBL" id="JARAKH010000020">
    <property type="protein sequence ID" value="KAK8393643.1"/>
    <property type="molecule type" value="Genomic_DNA"/>
</dbReference>
<keyword evidence="3" id="KW-0732">Signal</keyword>
<sequence length="81" mass="8726">MKLLVSMCLMLVGVTAQFTPTGIKHRDGTFTQFTPAEAANVVVIGTSGVVMHDGKNFQYTLEMAANHNSLPLPAFLSSSQR</sequence>
<dbReference type="InterPro" id="IPR012539">
    <property type="entry name" value="Cuticle_1"/>
</dbReference>
<reference evidence="4 5" key="1">
    <citation type="submission" date="2023-03" db="EMBL/GenBank/DDBJ databases">
        <title>High-quality genome of Scylla paramamosain provides insights in environmental adaptation.</title>
        <authorList>
            <person name="Zhang L."/>
        </authorList>
    </citation>
    <scope>NUCLEOTIDE SEQUENCE [LARGE SCALE GENOMIC DNA]</scope>
    <source>
        <strain evidence="4">LZ_2023a</strain>
        <tissue evidence="4">Muscle</tissue>
    </source>
</reference>
<name>A0AAW0U0T6_SCYPA</name>
<gene>
    <name evidence="4" type="ORF">O3P69_006756</name>
</gene>
<feature type="signal peptide" evidence="3">
    <location>
        <begin position="1"/>
        <end position="16"/>
    </location>
</feature>
<keyword evidence="1" id="KW-0193">Cuticle</keyword>
<evidence type="ECO:0000313" key="5">
    <source>
        <dbReference type="Proteomes" id="UP001487740"/>
    </source>
</evidence>
<evidence type="ECO:0000256" key="2">
    <source>
        <dbReference type="ARBA" id="ARBA00022737"/>
    </source>
</evidence>
<evidence type="ECO:0000256" key="3">
    <source>
        <dbReference type="SAM" id="SignalP"/>
    </source>
</evidence>
<dbReference type="AlphaFoldDB" id="A0AAW0U0T6"/>
<evidence type="ECO:0000313" key="4">
    <source>
        <dbReference type="EMBL" id="KAK8393643.1"/>
    </source>
</evidence>
<dbReference type="Proteomes" id="UP001487740">
    <property type="component" value="Unassembled WGS sequence"/>
</dbReference>
<dbReference type="GO" id="GO:0042302">
    <property type="term" value="F:structural constituent of cuticle"/>
    <property type="evidence" value="ECO:0007669"/>
    <property type="project" value="UniProtKB-KW"/>
</dbReference>
<evidence type="ECO:0000256" key="1">
    <source>
        <dbReference type="ARBA" id="ARBA00022460"/>
    </source>
</evidence>
<keyword evidence="5" id="KW-1185">Reference proteome</keyword>
<proteinExistence type="predicted"/>
<accession>A0AAW0U0T6</accession>
<organism evidence="4 5">
    <name type="scientific">Scylla paramamosain</name>
    <name type="common">Mud crab</name>
    <dbReference type="NCBI Taxonomy" id="85552"/>
    <lineage>
        <taxon>Eukaryota</taxon>
        <taxon>Metazoa</taxon>
        <taxon>Ecdysozoa</taxon>
        <taxon>Arthropoda</taxon>
        <taxon>Crustacea</taxon>
        <taxon>Multicrustacea</taxon>
        <taxon>Malacostraca</taxon>
        <taxon>Eumalacostraca</taxon>
        <taxon>Eucarida</taxon>
        <taxon>Decapoda</taxon>
        <taxon>Pleocyemata</taxon>
        <taxon>Brachyura</taxon>
        <taxon>Eubrachyura</taxon>
        <taxon>Portunoidea</taxon>
        <taxon>Portunidae</taxon>
        <taxon>Portuninae</taxon>
        <taxon>Scylla</taxon>
    </lineage>
</organism>
<feature type="chain" id="PRO_5043990580" evidence="3">
    <location>
        <begin position="17"/>
        <end position="81"/>
    </location>
</feature>